<proteinExistence type="predicted"/>
<reference evidence="2" key="1">
    <citation type="submission" date="2016-10" db="EMBL/GenBank/DDBJ databases">
        <authorList>
            <person name="Varghese N."/>
            <person name="Submissions S."/>
        </authorList>
    </citation>
    <scope>NUCLEOTIDE SEQUENCE [LARGE SCALE GENOMIC DNA]</scope>
    <source>
        <strain evidence="2">DSM 25329</strain>
    </source>
</reference>
<organism evidence="1 2">
    <name type="scientific">Dyadobacter soli</name>
    <dbReference type="NCBI Taxonomy" id="659014"/>
    <lineage>
        <taxon>Bacteria</taxon>
        <taxon>Pseudomonadati</taxon>
        <taxon>Bacteroidota</taxon>
        <taxon>Cytophagia</taxon>
        <taxon>Cytophagales</taxon>
        <taxon>Spirosomataceae</taxon>
        <taxon>Dyadobacter</taxon>
    </lineage>
</organism>
<evidence type="ECO:0000313" key="2">
    <source>
        <dbReference type="Proteomes" id="UP000198748"/>
    </source>
</evidence>
<evidence type="ECO:0000313" key="1">
    <source>
        <dbReference type="EMBL" id="SDG47135.1"/>
    </source>
</evidence>
<gene>
    <name evidence="1" type="ORF">SAMN04487996_1198</name>
</gene>
<dbReference type="STRING" id="659014.SAMN04487996_1198"/>
<name>A0A1G7UHU9_9BACT</name>
<dbReference type="AlphaFoldDB" id="A0A1G7UHU9"/>
<dbReference type="EMBL" id="FNAN01000019">
    <property type="protein sequence ID" value="SDG47135.1"/>
    <property type="molecule type" value="Genomic_DNA"/>
</dbReference>
<sequence length="60" mass="6972">MRNAKRYQYYIANAIGAVPATEGNLFVARYGKFMKKTPEESPERKRRCSVALLIYVNQCR</sequence>
<dbReference type="Proteomes" id="UP000198748">
    <property type="component" value="Unassembled WGS sequence"/>
</dbReference>
<accession>A0A1G7UHU9</accession>
<protein>
    <submittedName>
        <fullName evidence="1">Uncharacterized protein</fullName>
    </submittedName>
</protein>
<keyword evidence="2" id="KW-1185">Reference proteome</keyword>